<proteinExistence type="predicted"/>
<dbReference type="EMBL" id="BK014996">
    <property type="protein sequence ID" value="DAD86202.1"/>
    <property type="molecule type" value="Genomic_DNA"/>
</dbReference>
<reference evidence="1" key="1">
    <citation type="journal article" date="2021" name="Proc. Natl. Acad. Sci. U.S.A.">
        <title>A Catalog of Tens of Thousands of Viruses from Human Metagenomes Reveals Hidden Associations with Chronic Diseases.</title>
        <authorList>
            <person name="Tisza M.J."/>
            <person name="Buck C.B."/>
        </authorList>
    </citation>
    <scope>NUCLEOTIDE SEQUENCE</scope>
    <source>
        <strain evidence="1">CtUL28</strain>
    </source>
</reference>
<protein>
    <submittedName>
        <fullName evidence="1">Uncharacterized protein</fullName>
    </submittedName>
</protein>
<name>A0A8S5MVS8_9CAUD</name>
<sequence>MTDEEWSERIAKEKKDRADAVGLLCQPLQVAGVPLYSLEIVERGASDCMVKATFEWGERWANISMDAPHTALWDILRQIPELR</sequence>
<evidence type="ECO:0000313" key="1">
    <source>
        <dbReference type="EMBL" id="DAD86202.1"/>
    </source>
</evidence>
<organism evidence="1">
    <name type="scientific">Caudovirales sp. ctUL28</name>
    <dbReference type="NCBI Taxonomy" id="2826778"/>
    <lineage>
        <taxon>Viruses</taxon>
        <taxon>Duplodnaviria</taxon>
        <taxon>Heunggongvirae</taxon>
        <taxon>Uroviricota</taxon>
        <taxon>Caudoviricetes</taxon>
    </lineage>
</organism>
<accession>A0A8S5MVS8</accession>